<feature type="compositionally biased region" description="Low complexity" evidence="1">
    <location>
        <begin position="179"/>
        <end position="202"/>
    </location>
</feature>
<name>A0ABQ7W3K5_SOLTU</name>
<keyword evidence="3" id="KW-1185">Reference proteome</keyword>
<feature type="region of interest" description="Disordered" evidence="1">
    <location>
        <begin position="168"/>
        <end position="223"/>
    </location>
</feature>
<comment type="caution">
    <text evidence="2">The sequence shown here is derived from an EMBL/GenBank/DDBJ whole genome shotgun (WGS) entry which is preliminary data.</text>
</comment>
<reference evidence="2 3" key="1">
    <citation type="journal article" date="2021" name="bioRxiv">
        <title>Chromosome-scale and haplotype-resolved genome assembly of a tetraploid potato cultivar.</title>
        <authorList>
            <person name="Sun H."/>
            <person name="Jiao W.-B."/>
            <person name="Krause K."/>
            <person name="Campoy J.A."/>
            <person name="Goel M."/>
            <person name="Folz-Donahue K."/>
            <person name="Kukat C."/>
            <person name="Huettel B."/>
            <person name="Schneeberger K."/>
        </authorList>
    </citation>
    <scope>NUCLEOTIDE SEQUENCE [LARGE SCALE GENOMIC DNA]</scope>
    <source>
        <strain evidence="2">SolTubOtavaFocal</strain>
        <tissue evidence="2">Leaves</tissue>
    </source>
</reference>
<protein>
    <recommendedName>
        <fullName evidence="4">Retrotransposon gag domain-containing protein</fullName>
    </recommendedName>
</protein>
<accession>A0ABQ7W3K5</accession>
<evidence type="ECO:0000256" key="1">
    <source>
        <dbReference type="SAM" id="MobiDB-lite"/>
    </source>
</evidence>
<dbReference type="EMBL" id="JAIVGD010000005">
    <property type="protein sequence ID" value="KAH0775361.1"/>
    <property type="molecule type" value="Genomic_DNA"/>
</dbReference>
<gene>
    <name evidence="2" type="ORF">KY290_012498</name>
</gene>
<dbReference type="PANTHER" id="PTHR37610:SF40">
    <property type="entry name" value="OS01G0909600 PROTEIN"/>
    <property type="match status" value="1"/>
</dbReference>
<sequence>MDQNTDAPQIQTQQVVDSSQPLVLHAVSVKNKVGFINGEVQKLAVNSSTFAQWERCDDMVTSWILNSLLKDLVDSLQYVNNAKELWEELQDRYDQTNGAKLYQLQREINDLAQGNMDITGYYPMLRRLWEDFNTLDPNTQCTCLCNCGGKTKMHKAKQDRKLIHAREKQREFKPSTRMSLASTSLSASSGASTSLSASSGSGNFRTNYSHNKHTNGNNVYRGPSKHFQHVNRNTYRIPAINKTNWFCDYCKKVVHTEDKCYRLNGFPQNFKCTRGRNSGSAATAHTTCEVPMDHVKGTQSLTKDQYDHLVRLLEYVQVQGPSSSTKDTVDNIMSGVLDN</sequence>
<feature type="compositionally biased region" description="Polar residues" evidence="1">
    <location>
        <begin position="203"/>
        <end position="218"/>
    </location>
</feature>
<dbReference type="PANTHER" id="PTHR37610">
    <property type="entry name" value="CCHC-TYPE DOMAIN-CONTAINING PROTEIN"/>
    <property type="match status" value="1"/>
</dbReference>
<proteinExistence type="predicted"/>
<dbReference type="Proteomes" id="UP000826656">
    <property type="component" value="Unassembled WGS sequence"/>
</dbReference>
<evidence type="ECO:0000313" key="3">
    <source>
        <dbReference type="Proteomes" id="UP000826656"/>
    </source>
</evidence>
<organism evidence="2 3">
    <name type="scientific">Solanum tuberosum</name>
    <name type="common">Potato</name>
    <dbReference type="NCBI Taxonomy" id="4113"/>
    <lineage>
        <taxon>Eukaryota</taxon>
        <taxon>Viridiplantae</taxon>
        <taxon>Streptophyta</taxon>
        <taxon>Embryophyta</taxon>
        <taxon>Tracheophyta</taxon>
        <taxon>Spermatophyta</taxon>
        <taxon>Magnoliopsida</taxon>
        <taxon>eudicotyledons</taxon>
        <taxon>Gunneridae</taxon>
        <taxon>Pentapetalae</taxon>
        <taxon>asterids</taxon>
        <taxon>lamiids</taxon>
        <taxon>Solanales</taxon>
        <taxon>Solanaceae</taxon>
        <taxon>Solanoideae</taxon>
        <taxon>Solaneae</taxon>
        <taxon>Solanum</taxon>
    </lineage>
</organism>
<evidence type="ECO:0000313" key="2">
    <source>
        <dbReference type="EMBL" id="KAH0775361.1"/>
    </source>
</evidence>
<evidence type="ECO:0008006" key="4">
    <source>
        <dbReference type="Google" id="ProtNLM"/>
    </source>
</evidence>